<evidence type="ECO:0000256" key="1">
    <source>
        <dbReference type="SAM" id="Phobius"/>
    </source>
</evidence>
<protein>
    <submittedName>
        <fullName evidence="2">Uncharacterized protein</fullName>
    </submittedName>
</protein>
<evidence type="ECO:0000313" key="2">
    <source>
        <dbReference type="EMBL" id="KKN66033.1"/>
    </source>
</evidence>
<organism evidence="2">
    <name type="scientific">marine sediment metagenome</name>
    <dbReference type="NCBI Taxonomy" id="412755"/>
    <lineage>
        <taxon>unclassified sequences</taxon>
        <taxon>metagenomes</taxon>
        <taxon>ecological metagenomes</taxon>
    </lineage>
</organism>
<feature type="transmembrane region" description="Helical" evidence="1">
    <location>
        <begin position="7"/>
        <end position="34"/>
    </location>
</feature>
<dbReference type="EMBL" id="LAZR01000511">
    <property type="protein sequence ID" value="KKN66033.1"/>
    <property type="molecule type" value="Genomic_DNA"/>
</dbReference>
<gene>
    <name evidence="2" type="ORF">LCGC14_0475110</name>
</gene>
<sequence>MNKFMRFAIPITGVVILILVDFRIAIAVVCLVWGHNLEYHK</sequence>
<proteinExistence type="predicted"/>
<dbReference type="AlphaFoldDB" id="A0A0F9VJL6"/>
<keyword evidence="1" id="KW-0812">Transmembrane</keyword>
<keyword evidence="1" id="KW-0472">Membrane</keyword>
<comment type="caution">
    <text evidence="2">The sequence shown here is derived from an EMBL/GenBank/DDBJ whole genome shotgun (WGS) entry which is preliminary data.</text>
</comment>
<accession>A0A0F9VJL6</accession>
<name>A0A0F9VJL6_9ZZZZ</name>
<reference evidence="2" key="1">
    <citation type="journal article" date="2015" name="Nature">
        <title>Complex archaea that bridge the gap between prokaryotes and eukaryotes.</title>
        <authorList>
            <person name="Spang A."/>
            <person name="Saw J.H."/>
            <person name="Jorgensen S.L."/>
            <person name="Zaremba-Niedzwiedzka K."/>
            <person name="Martijn J."/>
            <person name="Lind A.E."/>
            <person name="van Eijk R."/>
            <person name="Schleper C."/>
            <person name="Guy L."/>
            <person name="Ettema T.J."/>
        </authorList>
    </citation>
    <scope>NUCLEOTIDE SEQUENCE</scope>
</reference>
<keyword evidence="1" id="KW-1133">Transmembrane helix</keyword>